<keyword evidence="2" id="KW-1185">Reference proteome</keyword>
<evidence type="ECO:0000313" key="2">
    <source>
        <dbReference type="Proteomes" id="UP000627838"/>
    </source>
</evidence>
<dbReference type="Proteomes" id="UP000627838">
    <property type="component" value="Unassembled WGS sequence"/>
</dbReference>
<evidence type="ECO:0000313" key="1">
    <source>
        <dbReference type="EMBL" id="MBE1536428.1"/>
    </source>
</evidence>
<comment type="caution">
    <text evidence="1">The sequence shown here is derived from an EMBL/GenBank/DDBJ whole genome shotgun (WGS) entry which is preliminary data.</text>
</comment>
<evidence type="ECO:0008006" key="3">
    <source>
        <dbReference type="Google" id="ProtNLM"/>
    </source>
</evidence>
<proteinExistence type="predicted"/>
<accession>A0ABR9K133</accession>
<organism evidence="1 2">
    <name type="scientific">Actinomadura algeriensis</name>
    <dbReference type="NCBI Taxonomy" id="1679523"/>
    <lineage>
        <taxon>Bacteria</taxon>
        <taxon>Bacillati</taxon>
        <taxon>Actinomycetota</taxon>
        <taxon>Actinomycetes</taxon>
        <taxon>Streptosporangiales</taxon>
        <taxon>Thermomonosporaceae</taxon>
        <taxon>Actinomadura</taxon>
    </lineage>
</organism>
<reference evidence="1 2" key="1">
    <citation type="submission" date="2020-10" db="EMBL/GenBank/DDBJ databases">
        <title>Sequencing the genomes of 1000 actinobacteria strains.</title>
        <authorList>
            <person name="Klenk H.-P."/>
        </authorList>
    </citation>
    <scope>NUCLEOTIDE SEQUENCE [LARGE SCALE GENOMIC DNA]</scope>
    <source>
        <strain evidence="1 2">DSM 46744</strain>
    </source>
</reference>
<gene>
    <name evidence="1" type="ORF">H4W34_006261</name>
</gene>
<dbReference type="EMBL" id="JADBDZ010000001">
    <property type="protein sequence ID" value="MBE1536428.1"/>
    <property type="molecule type" value="Genomic_DNA"/>
</dbReference>
<name>A0ABR9K133_9ACTN</name>
<sequence length="47" mass="5009">MTANPKPAVRAMLGLDQGPVRIVQKKNRSNSAHLIASTRAECPLPVA</sequence>
<protein>
    <recommendedName>
        <fullName evidence="3">Transposase</fullName>
    </recommendedName>
</protein>